<dbReference type="Proteomes" id="UP001143856">
    <property type="component" value="Unassembled WGS sequence"/>
</dbReference>
<name>A0ACC1PSS3_9PEZI</name>
<gene>
    <name evidence="1" type="ORF">NUW58_g277</name>
</gene>
<keyword evidence="2" id="KW-1185">Reference proteome</keyword>
<protein>
    <submittedName>
        <fullName evidence="1">Uncharacterized protein</fullName>
    </submittedName>
</protein>
<evidence type="ECO:0000313" key="2">
    <source>
        <dbReference type="Proteomes" id="UP001143856"/>
    </source>
</evidence>
<evidence type="ECO:0000313" key="1">
    <source>
        <dbReference type="EMBL" id="KAJ2998557.1"/>
    </source>
</evidence>
<organism evidence="1 2">
    <name type="scientific">Xylaria curta</name>
    <dbReference type="NCBI Taxonomy" id="42375"/>
    <lineage>
        <taxon>Eukaryota</taxon>
        <taxon>Fungi</taxon>
        <taxon>Dikarya</taxon>
        <taxon>Ascomycota</taxon>
        <taxon>Pezizomycotina</taxon>
        <taxon>Sordariomycetes</taxon>
        <taxon>Xylariomycetidae</taxon>
        <taxon>Xylariales</taxon>
        <taxon>Xylariaceae</taxon>
        <taxon>Xylaria</taxon>
    </lineage>
</organism>
<sequence>MNTTLPSDTLLRWPSQRALASFCALQDLVLRFLLRIAKILQHAETWSLRAFNAQTHTLYRMFPSEDISDYTRVDAQLVALASLAVLIFSHLRGYLGPHPLRKTDNFDNYPWLVRVVFRGSRVIKYVFSYLRIPLVIAYLHVANDQFEAVGDYYLLCLRLAILSVIIAI</sequence>
<comment type="caution">
    <text evidence="1">The sequence shown here is derived from an EMBL/GenBank/DDBJ whole genome shotgun (WGS) entry which is preliminary data.</text>
</comment>
<accession>A0ACC1PSS3</accession>
<reference evidence="1" key="1">
    <citation type="submission" date="2022-10" db="EMBL/GenBank/DDBJ databases">
        <title>Genome Sequence of Xylaria curta.</title>
        <authorList>
            <person name="Buettner E."/>
        </authorList>
    </citation>
    <scope>NUCLEOTIDE SEQUENCE</scope>
    <source>
        <strain evidence="1">Babe10</strain>
    </source>
</reference>
<dbReference type="EMBL" id="JAPDGR010000023">
    <property type="protein sequence ID" value="KAJ2998557.1"/>
    <property type="molecule type" value="Genomic_DNA"/>
</dbReference>
<proteinExistence type="predicted"/>